<dbReference type="GO" id="GO:0005524">
    <property type="term" value="F:ATP binding"/>
    <property type="evidence" value="ECO:0007669"/>
    <property type="project" value="UniProtKB-KW"/>
</dbReference>
<dbReference type="EMBL" id="QYBC01000001">
    <property type="protein sequence ID" value="RYB07592.1"/>
    <property type="molecule type" value="Genomic_DNA"/>
</dbReference>
<sequence>MSPERARGALVAVVGPSGAGKDTLMIRAAAHPALDPGIGFARRVVTRQALVASEDHDSLDEAGFARAEAEGAFALVWAAHGLRYGLPVAVRREILAGRTVVANLSRRSLAEAAAAFGTLHVVEVTADPAVLLARLSARGREPEATIRDRLARQVATAVPPEAAGHLRVDNSGDVAAATDRLVDYLNGLGS</sequence>
<dbReference type="OrthoDB" id="341217at2"/>
<evidence type="ECO:0000256" key="1">
    <source>
        <dbReference type="ARBA" id="ARBA00000373"/>
    </source>
</evidence>
<feature type="binding site" evidence="6">
    <location>
        <begin position="15"/>
        <end position="22"/>
    </location>
    <ligand>
        <name>ATP</name>
        <dbReference type="ChEBI" id="CHEBI:30616"/>
    </ligand>
</feature>
<gene>
    <name evidence="6 7" type="primary">phnN</name>
    <name evidence="7" type="ORF">D3272_00180</name>
</gene>
<organism evidence="7 8">
    <name type="scientific">Lichenibacterium ramalinae</name>
    <dbReference type="NCBI Taxonomy" id="2316527"/>
    <lineage>
        <taxon>Bacteria</taxon>
        <taxon>Pseudomonadati</taxon>
        <taxon>Pseudomonadota</taxon>
        <taxon>Alphaproteobacteria</taxon>
        <taxon>Hyphomicrobiales</taxon>
        <taxon>Lichenihabitantaceae</taxon>
        <taxon>Lichenibacterium</taxon>
    </lineage>
</organism>
<name>A0A4Q2RJ60_9HYPH</name>
<dbReference type="UniPathway" id="UPA00087">
    <property type="reaction ID" value="UER00175"/>
</dbReference>
<evidence type="ECO:0000256" key="6">
    <source>
        <dbReference type="HAMAP-Rule" id="MF_00836"/>
    </source>
</evidence>
<dbReference type="GO" id="GO:0006015">
    <property type="term" value="P:5-phosphoribose 1-diphosphate biosynthetic process"/>
    <property type="evidence" value="ECO:0007669"/>
    <property type="project" value="UniProtKB-UniRule"/>
</dbReference>
<comment type="pathway">
    <text evidence="2 6">Metabolic intermediate biosynthesis; 5-phospho-alpha-D-ribose 1-diphosphate biosynthesis; 5-phospho-alpha-D-ribose 1-diphosphate from D-ribose 5-phosphate (route II): step 3/3.</text>
</comment>
<comment type="similarity">
    <text evidence="6">Belongs to the ribose 1,5-bisphosphokinase family.</text>
</comment>
<dbReference type="GO" id="GO:0033863">
    <property type="term" value="F:ribose 1,5-bisphosphate phosphokinase activity"/>
    <property type="evidence" value="ECO:0007669"/>
    <property type="project" value="UniProtKB-UniRule"/>
</dbReference>
<keyword evidence="3 6" id="KW-0808">Transferase</keyword>
<evidence type="ECO:0000256" key="2">
    <source>
        <dbReference type="ARBA" id="ARBA00005069"/>
    </source>
</evidence>
<evidence type="ECO:0000313" key="8">
    <source>
        <dbReference type="Proteomes" id="UP000289411"/>
    </source>
</evidence>
<keyword evidence="5 6" id="KW-0067">ATP-binding</keyword>
<dbReference type="NCBIfam" id="TIGR02322">
    <property type="entry name" value="phosphon_PhnN"/>
    <property type="match status" value="1"/>
</dbReference>
<evidence type="ECO:0000256" key="5">
    <source>
        <dbReference type="ARBA" id="ARBA00022840"/>
    </source>
</evidence>
<accession>A0A4Q2RJ60</accession>
<comment type="catalytic activity">
    <reaction evidence="1 6">
        <text>alpha-D-ribose 1,5-bisphosphate + ATP = 5-phospho-alpha-D-ribose 1-diphosphate + ADP</text>
        <dbReference type="Rhea" id="RHEA:20109"/>
        <dbReference type="ChEBI" id="CHEBI:30616"/>
        <dbReference type="ChEBI" id="CHEBI:58017"/>
        <dbReference type="ChEBI" id="CHEBI:68688"/>
        <dbReference type="ChEBI" id="CHEBI:456216"/>
        <dbReference type="EC" id="2.7.4.23"/>
    </reaction>
</comment>
<dbReference type="Gene3D" id="3.40.50.300">
    <property type="entry name" value="P-loop containing nucleotide triphosphate hydrolases"/>
    <property type="match status" value="1"/>
</dbReference>
<dbReference type="InterPro" id="IPR027417">
    <property type="entry name" value="P-loop_NTPase"/>
</dbReference>
<dbReference type="HAMAP" id="MF_00836">
    <property type="entry name" value="PhnN"/>
    <property type="match status" value="1"/>
</dbReference>
<evidence type="ECO:0000256" key="4">
    <source>
        <dbReference type="ARBA" id="ARBA00022741"/>
    </source>
</evidence>
<dbReference type="Proteomes" id="UP000289411">
    <property type="component" value="Unassembled WGS sequence"/>
</dbReference>
<evidence type="ECO:0000313" key="7">
    <source>
        <dbReference type="EMBL" id="RYB07592.1"/>
    </source>
</evidence>
<keyword evidence="8" id="KW-1185">Reference proteome</keyword>
<dbReference type="SUPFAM" id="SSF52540">
    <property type="entry name" value="P-loop containing nucleoside triphosphate hydrolases"/>
    <property type="match status" value="1"/>
</dbReference>
<protein>
    <recommendedName>
        <fullName evidence="6">Ribose 1,5-bisphosphate phosphokinase PhnN</fullName>
        <ecNumber evidence="6">2.7.4.23</ecNumber>
    </recommendedName>
    <alternativeName>
        <fullName evidence="6">Ribose 1,5-bisphosphokinase</fullName>
    </alternativeName>
</protein>
<reference evidence="7 8" key="2">
    <citation type="submission" date="2019-02" db="EMBL/GenBank/DDBJ databases">
        <title>'Lichenibacterium ramalinii' gen. nov. sp. nov., 'Lichenibacterium minor' gen. nov. sp. nov.</title>
        <authorList>
            <person name="Pankratov T."/>
        </authorList>
    </citation>
    <scope>NUCLEOTIDE SEQUENCE [LARGE SCALE GENOMIC DNA]</scope>
    <source>
        <strain evidence="7 8">RmlP001</strain>
    </source>
</reference>
<dbReference type="EC" id="2.7.4.23" evidence="6"/>
<keyword evidence="4 6" id="KW-0547">Nucleotide-binding</keyword>
<reference evidence="7 8" key="1">
    <citation type="submission" date="2018-09" db="EMBL/GenBank/DDBJ databases">
        <authorList>
            <person name="Grouzdev D.S."/>
            <person name="Krutkina M.S."/>
        </authorList>
    </citation>
    <scope>NUCLEOTIDE SEQUENCE [LARGE SCALE GENOMIC DNA]</scope>
    <source>
        <strain evidence="7 8">RmlP001</strain>
    </source>
</reference>
<keyword evidence="7" id="KW-0418">Kinase</keyword>
<dbReference type="RefSeq" id="WP_129217057.1">
    <property type="nucleotide sequence ID" value="NZ_QYBC01000001.1"/>
</dbReference>
<dbReference type="InterPro" id="IPR012699">
    <property type="entry name" value="PhnN"/>
</dbReference>
<proteinExistence type="inferred from homology"/>
<comment type="function">
    <text evidence="6">Catalyzes the phosphorylation of ribose 1,5-bisphosphate to 5-phospho-D-ribosyl alpha-1-diphosphate (PRPP).</text>
</comment>
<dbReference type="GO" id="GO:0019634">
    <property type="term" value="P:organic phosphonate metabolic process"/>
    <property type="evidence" value="ECO:0007669"/>
    <property type="project" value="UniProtKB-UniRule"/>
</dbReference>
<dbReference type="AlphaFoldDB" id="A0A4Q2RJ60"/>
<comment type="caution">
    <text evidence="7">The sequence shown here is derived from an EMBL/GenBank/DDBJ whole genome shotgun (WGS) entry which is preliminary data.</text>
</comment>
<evidence type="ECO:0000256" key="3">
    <source>
        <dbReference type="ARBA" id="ARBA00022679"/>
    </source>
</evidence>